<reference evidence="13" key="1">
    <citation type="submission" date="2025-08" db="UniProtKB">
        <authorList>
            <consortium name="RefSeq"/>
        </authorList>
    </citation>
    <scope>IDENTIFICATION</scope>
    <source>
        <strain evidence="13">OHB3-1</strain>
    </source>
</reference>
<dbReference type="GO" id="GO:0008270">
    <property type="term" value="F:zinc ion binding"/>
    <property type="evidence" value="ECO:0007669"/>
    <property type="project" value="UniProtKB-KW"/>
</dbReference>
<sequence>MSSPPPSVLSPPPMPLNAVSHSLFGELPKHVQILCVVAMFLLVILYVFILRLILDRSCGSNGGELPEALPQKRLQIEAPIFAYGGSGDDDEECAICLSKFEQGEKCRKMSKCDHVFHRDCIDRWLKAERHCPLCRTSICIVVHGGDNIVPPAVPNA</sequence>
<name>A0A6J1E0E9_MOMCH</name>
<evidence type="ECO:0000256" key="5">
    <source>
        <dbReference type="ARBA" id="ARBA00022833"/>
    </source>
</evidence>
<dbReference type="RefSeq" id="XP_022158251.1">
    <property type="nucleotide sequence ID" value="XM_022302559.1"/>
</dbReference>
<dbReference type="KEGG" id="mcha:111024786"/>
<dbReference type="Proteomes" id="UP000504603">
    <property type="component" value="Unplaced"/>
</dbReference>
<keyword evidence="3" id="KW-0479">Metal-binding</keyword>
<dbReference type="PROSITE" id="PS50089">
    <property type="entry name" value="ZF_RING_2"/>
    <property type="match status" value="1"/>
</dbReference>
<evidence type="ECO:0000256" key="2">
    <source>
        <dbReference type="ARBA" id="ARBA00022692"/>
    </source>
</evidence>
<evidence type="ECO:0000256" key="8">
    <source>
        <dbReference type="ARBA" id="ARBA00024209"/>
    </source>
</evidence>
<gene>
    <name evidence="13" type="primary">LOC111024786</name>
</gene>
<evidence type="ECO:0000256" key="1">
    <source>
        <dbReference type="ARBA" id="ARBA00004370"/>
    </source>
</evidence>
<evidence type="ECO:0000256" key="6">
    <source>
        <dbReference type="ARBA" id="ARBA00022989"/>
    </source>
</evidence>
<comment type="subcellular location">
    <subcellularLocation>
        <location evidence="1">Membrane</location>
    </subcellularLocation>
</comment>
<feature type="transmembrane region" description="Helical" evidence="10">
    <location>
        <begin position="31"/>
        <end position="54"/>
    </location>
</feature>
<keyword evidence="6 10" id="KW-1133">Transmembrane helix</keyword>
<protein>
    <submittedName>
        <fullName evidence="13">RING-H2 finger protein ATL1-like</fullName>
    </submittedName>
</protein>
<evidence type="ECO:0000256" key="10">
    <source>
        <dbReference type="SAM" id="Phobius"/>
    </source>
</evidence>
<dbReference type="Gene3D" id="3.30.40.10">
    <property type="entry name" value="Zinc/RING finger domain, C3HC4 (zinc finger)"/>
    <property type="match status" value="1"/>
</dbReference>
<dbReference type="Pfam" id="PF13639">
    <property type="entry name" value="zf-RING_2"/>
    <property type="match status" value="1"/>
</dbReference>
<keyword evidence="4 9" id="KW-0863">Zinc-finger</keyword>
<organism evidence="12 13">
    <name type="scientific">Momordica charantia</name>
    <name type="common">Bitter gourd</name>
    <name type="synonym">Balsam pear</name>
    <dbReference type="NCBI Taxonomy" id="3673"/>
    <lineage>
        <taxon>Eukaryota</taxon>
        <taxon>Viridiplantae</taxon>
        <taxon>Streptophyta</taxon>
        <taxon>Embryophyta</taxon>
        <taxon>Tracheophyta</taxon>
        <taxon>Spermatophyta</taxon>
        <taxon>Magnoliopsida</taxon>
        <taxon>eudicotyledons</taxon>
        <taxon>Gunneridae</taxon>
        <taxon>Pentapetalae</taxon>
        <taxon>rosids</taxon>
        <taxon>fabids</taxon>
        <taxon>Cucurbitales</taxon>
        <taxon>Cucurbitaceae</taxon>
        <taxon>Momordiceae</taxon>
        <taxon>Momordica</taxon>
    </lineage>
</organism>
<dbReference type="AlphaFoldDB" id="A0A6J1E0E9"/>
<keyword evidence="7 10" id="KW-0472">Membrane</keyword>
<dbReference type="SMART" id="SM00184">
    <property type="entry name" value="RING"/>
    <property type="match status" value="1"/>
</dbReference>
<evidence type="ECO:0000256" key="4">
    <source>
        <dbReference type="ARBA" id="ARBA00022771"/>
    </source>
</evidence>
<dbReference type="PANTHER" id="PTHR46539">
    <property type="entry name" value="E3 UBIQUITIN-PROTEIN LIGASE ATL42"/>
    <property type="match status" value="1"/>
</dbReference>
<keyword evidence="2 10" id="KW-0812">Transmembrane</keyword>
<dbReference type="InterPro" id="IPR001841">
    <property type="entry name" value="Znf_RING"/>
</dbReference>
<evidence type="ECO:0000259" key="11">
    <source>
        <dbReference type="PROSITE" id="PS50089"/>
    </source>
</evidence>
<dbReference type="GeneID" id="111024786"/>
<dbReference type="SUPFAM" id="SSF57850">
    <property type="entry name" value="RING/U-box"/>
    <property type="match status" value="1"/>
</dbReference>
<dbReference type="InterPro" id="IPR013083">
    <property type="entry name" value="Znf_RING/FYVE/PHD"/>
</dbReference>
<proteinExistence type="inferred from homology"/>
<comment type="similarity">
    <text evidence="8">Belongs to the RING-type zinc finger family. ATL subfamily.</text>
</comment>
<evidence type="ECO:0000256" key="9">
    <source>
        <dbReference type="PROSITE-ProRule" id="PRU00175"/>
    </source>
</evidence>
<evidence type="ECO:0000256" key="7">
    <source>
        <dbReference type="ARBA" id="ARBA00023136"/>
    </source>
</evidence>
<feature type="domain" description="RING-type" evidence="11">
    <location>
        <begin position="93"/>
        <end position="135"/>
    </location>
</feature>
<keyword evidence="12" id="KW-1185">Reference proteome</keyword>
<keyword evidence="5" id="KW-0862">Zinc</keyword>
<evidence type="ECO:0000256" key="3">
    <source>
        <dbReference type="ARBA" id="ARBA00022723"/>
    </source>
</evidence>
<dbReference type="OrthoDB" id="9984778at2759"/>
<evidence type="ECO:0000313" key="12">
    <source>
        <dbReference type="Proteomes" id="UP000504603"/>
    </source>
</evidence>
<dbReference type="GO" id="GO:0016020">
    <property type="term" value="C:membrane"/>
    <property type="evidence" value="ECO:0007669"/>
    <property type="project" value="UniProtKB-SubCell"/>
</dbReference>
<accession>A0A6J1E0E9</accession>
<evidence type="ECO:0000313" key="13">
    <source>
        <dbReference type="RefSeq" id="XP_022158251.1"/>
    </source>
</evidence>
<dbReference type="PANTHER" id="PTHR46539:SF9">
    <property type="entry name" value="RING-H2 FINGER PROTEIN ATL56"/>
    <property type="match status" value="1"/>
</dbReference>